<comment type="similarity">
    <text evidence="1">Belongs to the CutA family.</text>
</comment>
<dbReference type="InterPro" id="IPR011322">
    <property type="entry name" value="N-reg_PII-like_a/b"/>
</dbReference>
<proteinExistence type="inferred from homology"/>
<evidence type="ECO:0000256" key="1">
    <source>
        <dbReference type="ARBA" id="ARBA00010169"/>
    </source>
</evidence>
<dbReference type="EMBL" id="UOFS01000034">
    <property type="protein sequence ID" value="VAW97894.1"/>
    <property type="molecule type" value="Genomic_DNA"/>
</dbReference>
<dbReference type="SUPFAM" id="SSF54913">
    <property type="entry name" value="GlnB-like"/>
    <property type="match status" value="1"/>
</dbReference>
<dbReference type="GO" id="GO:0010038">
    <property type="term" value="P:response to metal ion"/>
    <property type="evidence" value="ECO:0007669"/>
    <property type="project" value="InterPro"/>
</dbReference>
<reference evidence="2" key="1">
    <citation type="submission" date="2018-06" db="EMBL/GenBank/DDBJ databases">
        <authorList>
            <person name="Zhirakovskaya E."/>
        </authorList>
    </citation>
    <scope>NUCLEOTIDE SEQUENCE</scope>
</reference>
<name>A0A3B1AVB0_9ZZZZ</name>
<dbReference type="InterPro" id="IPR004323">
    <property type="entry name" value="Ion_tolerance_CutA"/>
</dbReference>
<sequence>MNYTLIYCTCPDNAVANTISKALVQNKLAACVNILPNITSIYEWQGELHSDHEHLLLIKSRSDKFEELKRTIIKHHPYELPEIIAVSIDNAVPNYLNWINESLDT</sequence>
<dbReference type="PANTHER" id="PTHR23419">
    <property type="entry name" value="DIVALENT CATION TOLERANCE CUTA-RELATED"/>
    <property type="match status" value="1"/>
</dbReference>
<dbReference type="GO" id="GO:0005507">
    <property type="term" value="F:copper ion binding"/>
    <property type="evidence" value="ECO:0007669"/>
    <property type="project" value="TreeGrafter"/>
</dbReference>
<dbReference type="InterPro" id="IPR015867">
    <property type="entry name" value="N-reg_PII/ATP_PRibTrfase_C"/>
</dbReference>
<dbReference type="AlphaFoldDB" id="A0A3B1AVB0"/>
<gene>
    <name evidence="2" type="ORF">MNBD_GAMMA22-387</name>
</gene>
<evidence type="ECO:0000313" key="2">
    <source>
        <dbReference type="EMBL" id="VAW97894.1"/>
    </source>
</evidence>
<dbReference type="Gene3D" id="3.30.70.120">
    <property type="match status" value="1"/>
</dbReference>
<dbReference type="Pfam" id="PF03091">
    <property type="entry name" value="CutA1"/>
    <property type="match status" value="1"/>
</dbReference>
<protein>
    <submittedName>
        <fullName evidence="2">Periplasmic divalent cation tolerance protein CutA</fullName>
    </submittedName>
</protein>
<organism evidence="2">
    <name type="scientific">hydrothermal vent metagenome</name>
    <dbReference type="NCBI Taxonomy" id="652676"/>
    <lineage>
        <taxon>unclassified sequences</taxon>
        <taxon>metagenomes</taxon>
        <taxon>ecological metagenomes</taxon>
    </lineage>
</organism>
<dbReference type="PANTHER" id="PTHR23419:SF8">
    <property type="entry name" value="FI09726P"/>
    <property type="match status" value="1"/>
</dbReference>
<accession>A0A3B1AVB0</accession>